<dbReference type="InterPro" id="IPR036374">
    <property type="entry name" value="OxRdtase_Mopterin-bd_sf"/>
</dbReference>
<dbReference type="STRING" id="1499967.U27_04911"/>
<protein>
    <submittedName>
        <fullName evidence="1">Uncharacterized protein</fullName>
    </submittedName>
</protein>
<dbReference type="eggNOG" id="COG2041">
    <property type="taxonomic scope" value="Bacteria"/>
</dbReference>
<dbReference type="SUPFAM" id="SSF56524">
    <property type="entry name" value="Oxidoreductase molybdopterin-binding domain"/>
    <property type="match status" value="1"/>
</dbReference>
<sequence length="398" mass="43840">MTTKMKICWWMIALTITIYTVATAGTQTLISSRAYSGHESDADANNFVNVYPATRGTRLDDCQTCHRAGVEGTDTEKEYNPCGYCHLLEFPNPSYKAGVPQNFGETLNAYGLAYMEAGRSMAALQAIANGDADGDGSSNAEEIAELRYPGDPTSKPGQPLAQIRTFSAEQLKALPKHEQFLLMNTTKQQFDDYAAYRGVKVIDVLAAAGVELNGAQGITAFAPDGFSMDYSLEEVLNPFPNGYFYAEPMSFTEPEKQFVAYPMSLPDGLQDGQEIPNPLWLMVAYGRDGQELDKAYYEKGTGRLQGEGPYRLVIPQKELFGDPAKPGRPDRGSKAKEFADGWDFVKNIDHNSGGSVRGVCVIRVNPMPAGYEEYDWKNGWALIEDKQFILYGYGVSSK</sequence>
<name>A0A081C034_VECG1</name>
<accession>A0A081C034</accession>
<gene>
    <name evidence="1" type="ORF">U27_04911</name>
</gene>
<dbReference type="AlphaFoldDB" id="A0A081C034"/>
<organism evidence="1">
    <name type="scientific">Vecturithrix granuli</name>
    <dbReference type="NCBI Taxonomy" id="1499967"/>
    <lineage>
        <taxon>Bacteria</taxon>
        <taxon>Candidatus Moduliflexota</taxon>
        <taxon>Candidatus Vecturitrichia</taxon>
        <taxon>Candidatus Vecturitrichales</taxon>
        <taxon>Candidatus Vecturitrichaceae</taxon>
        <taxon>Candidatus Vecturithrix</taxon>
    </lineage>
</organism>
<dbReference type="Proteomes" id="UP000030661">
    <property type="component" value="Unassembled WGS sequence"/>
</dbReference>
<reference evidence="1" key="1">
    <citation type="journal article" date="2015" name="PeerJ">
        <title>First genomic representation of candidate bacterial phylum KSB3 points to enhanced environmental sensing as a trigger of wastewater bulking.</title>
        <authorList>
            <person name="Sekiguchi Y."/>
            <person name="Ohashi A."/>
            <person name="Parks D.H."/>
            <person name="Yamauchi T."/>
            <person name="Tyson G.W."/>
            <person name="Hugenholtz P."/>
        </authorList>
    </citation>
    <scope>NUCLEOTIDE SEQUENCE [LARGE SCALE GENOMIC DNA]</scope>
</reference>
<dbReference type="NCBIfam" id="NF041762">
    <property type="entry name" value="diheme_GEGP"/>
    <property type="match status" value="1"/>
</dbReference>
<dbReference type="HOGENOM" id="CLU_691988_0_0_0"/>
<dbReference type="EMBL" id="DF820466">
    <property type="protein sequence ID" value="GAK57939.1"/>
    <property type="molecule type" value="Genomic_DNA"/>
</dbReference>
<evidence type="ECO:0000313" key="2">
    <source>
        <dbReference type="Proteomes" id="UP000030661"/>
    </source>
</evidence>
<dbReference type="Gene3D" id="3.90.420.10">
    <property type="entry name" value="Oxidoreductase, molybdopterin-binding domain"/>
    <property type="match status" value="1"/>
</dbReference>
<proteinExistence type="predicted"/>
<evidence type="ECO:0000313" key="1">
    <source>
        <dbReference type="EMBL" id="GAK57939.1"/>
    </source>
</evidence>
<keyword evidence="2" id="KW-1185">Reference proteome</keyword>